<dbReference type="InterPro" id="IPR009056">
    <property type="entry name" value="Cyt_c-like_dom"/>
</dbReference>
<dbReference type="Proteomes" id="UP000001235">
    <property type="component" value="Chromosome"/>
</dbReference>
<keyword evidence="2 4" id="KW-0479">Metal-binding</keyword>
<feature type="chain" id="PRO_5003128069" description="Cytochrome c domain-containing protein" evidence="6">
    <location>
        <begin position="22"/>
        <end position="134"/>
    </location>
</feature>
<evidence type="ECO:0000259" key="7">
    <source>
        <dbReference type="PROSITE" id="PS51007"/>
    </source>
</evidence>
<evidence type="ECO:0000256" key="5">
    <source>
        <dbReference type="SAM" id="MobiDB-lite"/>
    </source>
</evidence>
<evidence type="ECO:0000256" key="6">
    <source>
        <dbReference type="SAM" id="SignalP"/>
    </source>
</evidence>
<feature type="region of interest" description="Disordered" evidence="5">
    <location>
        <begin position="66"/>
        <end position="95"/>
    </location>
</feature>
<organism evidence="8 9">
    <name type="scientific">Gallionella capsiferriformans (strain ES-2)</name>
    <name type="common">Gallionella ferruginea capsiferriformans (strain ES-2)</name>
    <dbReference type="NCBI Taxonomy" id="395494"/>
    <lineage>
        <taxon>Bacteria</taxon>
        <taxon>Pseudomonadati</taxon>
        <taxon>Pseudomonadota</taxon>
        <taxon>Betaproteobacteria</taxon>
        <taxon>Nitrosomonadales</taxon>
        <taxon>Gallionellaceae</taxon>
        <taxon>Gallionella</taxon>
    </lineage>
</organism>
<protein>
    <recommendedName>
        <fullName evidence="7">Cytochrome c domain-containing protein</fullName>
    </recommendedName>
</protein>
<dbReference type="PROSITE" id="PS51007">
    <property type="entry name" value="CYTC"/>
    <property type="match status" value="1"/>
</dbReference>
<gene>
    <name evidence="8" type="ordered locus">Galf_1764</name>
</gene>
<dbReference type="eggNOG" id="COG2010">
    <property type="taxonomic scope" value="Bacteria"/>
</dbReference>
<evidence type="ECO:0000313" key="9">
    <source>
        <dbReference type="Proteomes" id="UP000001235"/>
    </source>
</evidence>
<reference evidence="8 9" key="1">
    <citation type="submission" date="2010-08" db="EMBL/GenBank/DDBJ databases">
        <title>Complete sequence of Gallionella capsiferriformans ES-2.</title>
        <authorList>
            <consortium name="US DOE Joint Genome Institute"/>
            <person name="Lucas S."/>
            <person name="Copeland A."/>
            <person name="Lapidus A."/>
            <person name="Cheng J.-F."/>
            <person name="Bruce D."/>
            <person name="Goodwin L."/>
            <person name="Pitluck S."/>
            <person name="Chertkov O."/>
            <person name="Davenport K.W."/>
            <person name="Detter J.C."/>
            <person name="Han C."/>
            <person name="Tapia R."/>
            <person name="Land M."/>
            <person name="Hauser L."/>
            <person name="Chang Y.-J."/>
            <person name="Jeffries C."/>
            <person name="Kyrpides N."/>
            <person name="Ivanova N."/>
            <person name="Mikhailova N."/>
            <person name="Shelobolina E.S."/>
            <person name="Picardal F."/>
            <person name="Roden E."/>
            <person name="Emerson D."/>
            <person name="Woyke T."/>
        </authorList>
    </citation>
    <scope>NUCLEOTIDE SEQUENCE [LARGE SCALE GENOMIC DNA]</scope>
    <source>
        <strain evidence="8 9">ES-2</strain>
    </source>
</reference>
<evidence type="ECO:0000256" key="1">
    <source>
        <dbReference type="ARBA" id="ARBA00022617"/>
    </source>
</evidence>
<sequence precursor="true">MKKASYLLLAIFGLISFSAQADVTTAEQAATQYSLFAKSTLSADDGKEFYTRKQMVKGKDLACSTCHTDNPANKGKHNESGKEIQPMAPSANPKRFSDLNESAKGFTKHCKQVYGKDCSAKDKGNFIAYVLTFK</sequence>
<dbReference type="Pfam" id="PF09086">
    <property type="entry name" value="DUF1924"/>
    <property type="match status" value="1"/>
</dbReference>
<keyword evidence="1 4" id="KW-0349">Heme</keyword>
<name>D9SGX8_GALCS</name>
<feature type="signal peptide" evidence="6">
    <location>
        <begin position="1"/>
        <end position="21"/>
    </location>
</feature>
<dbReference type="OrthoDB" id="5295318at2"/>
<dbReference type="KEGG" id="gca:Galf_1764"/>
<evidence type="ECO:0000256" key="2">
    <source>
        <dbReference type="ARBA" id="ARBA00022723"/>
    </source>
</evidence>
<keyword evidence="9" id="KW-1185">Reference proteome</keyword>
<dbReference type="InterPro" id="IPR015170">
    <property type="entry name" value="DUF1924_SHP"/>
</dbReference>
<evidence type="ECO:0000256" key="4">
    <source>
        <dbReference type="PROSITE-ProRule" id="PRU00433"/>
    </source>
</evidence>
<dbReference type="GO" id="GO:0046872">
    <property type="term" value="F:metal ion binding"/>
    <property type="evidence" value="ECO:0007669"/>
    <property type="project" value="UniProtKB-KW"/>
</dbReference>
<dbReference type="Gene3D" id="1.10.760.10">
    <property type="entry name" value="Cytochrome c-like domain"/>
    <property type="match status" value="1"/>
</dbReference>
<evidence type="ECO:0000313" key="8">
    <source>
        <dbReference type="EMBL" id="ADL55775.1"/>
    </source>
</evidence>
<dbReference type="RefSeq" id="WP_013293713.1">
    <property type="nucleotide sequence ID" value="NC_014394.1"/>
</dbReference>
<keyword evidence="3 4" id="KW-0408">Iron</keyword>
<dbReference type="STRING" id="395494.Galf_1764"/>
<dbReference type="AlphaFoldDB" id="D9SGX8"/>
<dbReference type="EMBL" id="CP002159">
    <property type="protein sequence ID" value="ADL55775.1"/>
    <property type="molecule type" value="Genomic_DNA"/>
</dbReference>
<evidence type="ECO:0000256" key="3">
    <source>
        <dbReference type="ARBA" id="ARBA00023004"/>
    </source>
</evidence>
<dbReference type="GO" id="GO:0009055">
    <property type="term" value="F:electron transfer activity"/>
    <property type="evidence" value="ECO:0007669"/>
    <property type="project" value="InterPro"/>
</dbReference>
<proteinExistence type="predicted"/>
<dbReference type="GO" id="GO:0020037">
    <property type="term" value="F:heme binding"/>
    <property type="evidence" value="ECO:0007669"/>
    <property type="project" value="InterPro"/>
</dbReference>
<dbReference type="HOGENOM" id="CLU_146035_0_0_4"/>
<dbReference type="InterPro" id="IPR036909">
    <property type="entry name" value="Cyt_c-like_dom_sf"/>
</dbReference>
<feature type="domain" description="Cytochrome c" evidence="7">
    <location>
        <begin position="41"/>
        <end position="134"/>
    </location>
</feature>
<keyword evidence="6" id="KW-0732">Signal</keyword>
<accession>D9SGX8</accession>
<dbReference type="SUPFAM" id="SSF46626">
    <property type="entry name" value="Cytochrome c"/>
    <property type="match status" value="1"/>
</dbReference>